<proteinExistence type="predicted"/>
<accession>A0A1R4H6S4</accession>
<dbReference type="InterPro" id="IPR002525">
    <property type="entry name" value="Transp_IS110-like_N"/>
</dbReference>
<feature type="domain" description="Transposase IS116/IS110/IS902 C-terminal" evidence="2">
    <location>
        <begin position="194"/>
        <end position="275"/>
    </location>
</feature>
<dbReference type="InterPro" id="IPR003346">
    <property type="entry name" value="Transposase_20"/>
</dbReference>
<keyword evidence="4" id="KW-1185">Reference proteome</keyword>
<evidence type="ECO:0000313" key="4">
    <source>
        <dbReference type="Proteomes" id="UP000195442"/>
    </source>
</evidence>
<sequence>MKPSEYNTDIAGLDIGKLHLDASLASGDEHQKFANKGNDFEDLLGWLRRHQVVRIGMEATGGYEHEVAVFLIEHGFEVIIHQPLEIKRFAQFMRIRAKNDKIDAKVIALATAAKKIVPMVYHADLSELSEMMTLYEHFSSLLAKAKTFSERLRLETTKAYNDAIKAELTKAKKDILVAILKKLRGHKYLNQRYELLKSLPGIGPLIAASLTIRMPELGTLAHGKAAALLGSAPLDRDSGTFKGKRTIFGGRARPRRHMYIAALSAMRMTKSHFKPFADRLKINGKPIKVIIIAVMRKLIEAANLVLQRQSPWVTTCHTLT</sequence>
<dbReference type="AlphaFoldDB" id="A0A1R4H6S4"/>
<name>A0A1R4H6S4_9GAMM</name>
<dbReference type="GO" id="GO:0004803">
    <property type="term" value="F:transposase activity"/>
    <property type="evidence" value="ECO:0007669"/>
    <property type="project" value="InterPro"/>
</dbReference>
<dbReference type="Pfam" id="PF02371">
    <property type="entry name" value="Transposase_20"/>
    <property type="match status" value="1"/>
</dbReference>
<protein>
    <submittedName>
        <fullName evidence="3">Uncharacterized protein</fullName>
    </submittedName>
</protein>
<dbReference type="PANTHER" id="PTHR33055:SF3">
    <property type="entry name" value="PUTATIVE TRANSPOSASE FOR IS117-RELATED"/>
    <property type="match status" value="1"/>
</dbReference>
<evidence type="ECO:0000259" key="2">
    <source>
        <dbReference type="Pfam" id="PF02371"/>
    </source>
</evidence>
<dbReference type="GO" id="GO:0006313">
    <property type="term" value="P:DNA transposition"/>
    <property type="evidence" value="ECO:0007669"/>
    <property type="project" value="InterPro"/>
</dbReference>
<dbReference type="InterPro" id="IPR047650">
    <property type="entry name" value="Transpos_IS110"/>
</dbReference>
<evidence type="ECO:0000259" key="1">
    <source>
        <dbReference type="Pfam" id="PF01548"/>
    </source>
</evidence>
<reference evidence="4" key="1">
    <citation type="submission" date="2017-02" db="EMBL/GenBank/DDBJ databases">
        <authorList>
            <person name="Daims H."/>
        </authorList>
    </citation>
    <scope>NUCLEOTIDE SEQUENCE [LARGE SCALE GENOMIC DNA]</scope>
</reference>
<dbReference type="RefSeq" id="WP_179210184.1">
    <property type="nucleotide sequence ID" value="NZ_FUKJ01000163.1"/>
</dbReference>
<dbReference type="NCBIfam" id="NF033542">
    <property type="entry name" value="transpos_IS110"/>
    <property type="match status" value="1"/>
</dbReference>
<organism evidence="3 4">
    <name type="scientific">Crenothrix polyspora</name>
    <dbReference type="NCBI Taxonomy" id="360316"/>
    <lineage>
        <taxon>Bacteria</taxon>
        <taxon>Pseudomonadati</taxon>
        <taxon>Pseudomonadota</taxon>
        <taxon>Gammaproteobacteria</taxon>
        <taxon>Methylococcales</taxon>
        <taxon>Crenotrichaceae</taxon>
        <taxon>Crenothrix</taxon>
    </lineage>
</organism>
<dbReference type="Pfam" id="PF01548">
    <property type="entry name" value="DEDD_Tnp_IS110"/>
    <property type="match status" value="1"/>
</dbReference>
<dbReference type="EMBL" id="FUKJ01000163">
    <property type="protein sequence ID" value="SJM91952.1"/>
    <property type="molecule type" value="Genomic_DNA"/>
</dbReference>
<dbReference type="Proteomes" id="UP000195442">
    <property type="component" value="Unassembled WGS sequence"/>
</dbReference>
<evidence type="ECO:0000313" key="3">
    <source>
        <dbReference type="EMBL" id="SJM91952.1"/>
    </source>
</evidence>
<gene>
    <name evidence="3" type="ORF">CRENPOLYSF2_2450001</name>
</gene>
<dbReference type="PANTHER" id="PTHR33055">
    <property type="entry name" value="TRANSPOSASE FOR INSERTION SEQUENCE ELEMENT IS1111A"/>
    <property type="match status" value="1"/>
</dbReference>
<feature type="domain" description="Transposase IS110-like N-terminal" evidence="1">
    <location>
        <begin position="11"/>
        <end position="153"/>
    </location>
</feature>
<dbReference type="GO" id="GO:0003677">
    <property type="term" value="F:DNA binding"/>
    <property type="evidence" value="ECO:0007669"/>
    <property type="project" value="InterPro"/>
</dbReference>